<keyword evidence="2" id="KW-0560">Oxidoreductase</keyword>
<reference evidence="2 3" key="1">
    <citation type="submission" date="2015-12" db="EMBL/GenBank/DDBJ databases">
        <title>Genome sequence of Aneurinibacillus soli.</title>
        <authorList>
            <person name="Lee J.S."/>
            <person name="Lee K.C."/>
            <person name="Kim K.K."/>
            <person name="Lee B.W."/>
        </authorList>
    </citation>
    <scope>NUCLEOTIDE SEQUENCE [LARGE SCALE GENOMIC DNA]</scope>
    <source>
        <strain evidence="2 3">CB4</strain>
    </source>
</reference>
<evidence type="ECO:0000256" key="1">
    <source>
        <dbReference type="ARBA" id="ARBA00023122"/>
    </source>
</evidence>
<organism evidence="2 3">
    <name type="scientific">Aneurinibacillus soli</name>
    <dbReference type="NCBI Taxonomy" id="1500254"/>
    <lineage>
        <taxon>Bacteria</taxon>
        <taxon>Bacillati</taxon>
        <taxon>Bacillota</taxon>
        <taxon>Bacilli</taxon>
        <taxon>Bacillales</taxon>
        <taxon>Paenibacillaceae</taxon>
        <taxon>Aneurinibacillus group</taxon>
        <taxon>Aneurinibacillus</taxon>
    </lineage>
</organism>
<dbReference type="EC" id="1.1.1.205" evidence="2"/>
<dbReference type="Pfam" id="PF00571">
    <property type="entry name" value="CBS"/>
    <property type="match status" value="2"/>
</dbReference>
<dbReference type="InterPro" id="IPR051257">
    <property type="entry name" value="Diverse_CBS-Domain"/>
</dbReference>
<dbReference type="InterPro" id="IPR045865">
    <property type="entry name" value="ACT-like_dom_sf"/>
</dbReference>
<name>A0A0U5AZY0_9BACL</name>
<proteinExistence type="predicted"/>
<dbReference type="SUPFAM" id="SSF54631">
    <property type="entry name" value="CBS-domain pair"/>
    <property type="match status" value="1"/>
</dbReference>
<dbReference type="Pfam" id="PF01842">
    <property type="entry name" value="ACT"/>
    <property type="match status" value="1"/>
</dbReference>
<evidence type="ECO:0000313" key="2">
    <source>
        <dbReference type="EMBL" id="BAU29317.1"/>
    </source>
</evidence>
<keyword evidence="1" id="KW-0129">CBS domain</keyword>
<dbReference type="SMART" id="SM00116">
    <property type="entry name" value="CBS"/>
    <property type="match status" value="2"/>
</dbReference>
<dbReference type="Proteomes" id="UP000217696">
    <property type="component" value="Chromosome"/>
</dbReference>
<dbReference type="PANTHER" id="PTHR43080:SF2">
    <property type="entry name" value="CBS DOMAIN-CONTAINING PROTEIN"/>
    <property type="match status" value="1"/>
</dbReference>
<dbReference type="AlphaFoldDB" id="A0A0U5AZY0"/>
<dbReference type="InterPro" id="IPR000644">
    <property type="entry name" value="CBS_dom"/>
</dbReference>
<keyword evidence="3" id="KW-1185">Reference proteome</keyword>
<dbReference type="CDD" id="cd04584">
    <property type="entry name" value="CBS_pair_AcuB_like"/>
    <property type="match status" value="1"/>
</dbReference>
<dbReference type="KEGG" id="asoc:CB4_03504"/>
<dbReference type="RefSeq" id="WP_096467003.1">
    <property type="nucleotide sequence ID" value="NZ_AP017312.1"/>
</dbReference>
<dbReference type="Gene3D" id="3.10.580.10">
    <property type="entry name" value="CBS-domain"/>
    <property type="match status" value="2"/>
</dbReference>
<dbReference type="PROSITE" id="PS51671">
    <property type="entry name" value="ACT"/>
    <property type="match status" value="1"/>
</dbReference>
<dbReference type="OrthoDB" id="9781631at2"/>
<dbReference type="PROSITE" id="PS51371">
    <property type="entry name" value="CBS"/>
    <property type="match status" value="2"/>
</dbReference>
<dbReference type="InterPro" id="IPR002912">
    <property type="entry name" value="ACT_dom"/>
</dbReference>
<protein>
    <submittedName>
        <fullName evidence="2">Inosine-5'-monophosphate dehydrogenase</fullName>
        <ecNumber evidence="2">1.1.1.205</ecNumber>
    </submittedName>
</protein>
<dbReference type="Gene3D" id="3.30.70.260">
    <property type="match status" value="1"/>
</dbReference>
<accession>A0A0U5AZY0</accession>
<dbReference type="EMBL" id="AP017312">
    <property type="protein sequence ID" value="BAU29317.1"/>
    <property type="molecule type" value="Genomic_DNA"/>
</dbReference>
<gene>
    <name evidence="2" type="primary">guaB_4</name>
    <name evidence="2" type="ORF">CB4_03504</name>
</gene>
<dbReference type="GO" id="GO:0003938">
    <property type="term" value="F:IMP dehydrogenase activity"/>
    <property type="evidence" value="ECO:0007669"/>
    <property type="project" value="UniProtKB-EC"/>
</dbReference>
<dbReference type="InterPro" id="IPR046342">
    <property type="entry name" value="CBS_dom_sf"/>
</dbReference>
<evidence type="ECO:0000313" key="3">
    <source>
        <dbReference type="Proteomes" id="UP000217696"/>
    </source>
</evidence>
<dbReference type="SUPFAM" id="SSF55021">
    <property type="entry name" value="ACT-like"/>
    <property type="match status" value="1"/>
</dbReference>
<sequence length="216" mass="24200">MLVEDIMKRDVITVAPTDSIRLALLKVHQYRIRHIPVVEDGKLVGIISDRDVRDACPSIISAPHDDDDQIMNTAVSTIMRKDVITAHPLDFVEEAALALYDNRIGSLPVVTDRDELMGILTETDILYTLVELMGVHYPSSHIEVEVDDQIGILADVSNIFKEASCSVTSVLVFPGKHLGKKNLVFRVQTINPRHVTDKIEEAGYHVVWPRKLEELS</sequence>
<dbReference type="PANTHER" id="PTHR43080">
    <property type="entry name" value="CBS DOMAIN-CONTAINING PROTEIN CBSX3, MITOCHONDRIAL"/>
    <property type="match status" value="1"/>
</dbReference>